<dbReference type="PANTHER" id="PTHR48081:SF8">
    <property type="entry name" value="ALPHA_BETA HYDROLASE FOLD-3 DOMAIN-CONTAINING PROTEIN-RELATED"/>
    <property type="match status" value="1"/>
</dbReference>
<dbReference type="STRING" id="188477.A0A3S1BGC4"/>
<evidence type="ECO:0000313" key="3">
    <source>
        <dbReference type="EMBL" id="RUS87664.1"/>
    </source>
</evidence>
<keyword evidence="4" id="KW-1185">Reference proteome</keyword>
<dbReference type="Pfam" id="PF07859">
    <property type="entry name" value="Abhydrolase_3"/>
    <property type="match status" value="1"/>
</dbReference>
<dbReference type="InterPro" id="IPR029058">
    <property type="entry name" value="AB_hydrolase_fold"/>
</dbReference>
<protein>
    <recommendedName>
        <fullName evidence="2">Alpha/beta hydrolase fold-3 domain-containing protein</fullName>
    </recommendedName>
</protein>
<sequence length="323" mass="35906">MDVLEQLKSKYKLNSESEKFLKMRIERISENGDIGHIGKEDYIETHKSFNEKVDKDFDGNVVEFHVPCSNLPGGVPIDAIKPKNCARRPGILIHFHGGANSFGSRKSSEAICKLLARELKCVVVNVGYRTAPDHKFPAMFDDGKAVARWIIMNKSLVGGENDSKVGVIGSSSGGNIAATVAFEVPGLDYQILVYPLVDWRCEGPSFEEFEFSQSSINMSQIIRNLIDANCNSEKDKSNVRASPLLRSDFTVLPPTLLLIAEVDPYKHSNYEFKSKLKAANAVCESKLMKGAVHGFFSVPGLFEETNLRAREIIAQFYKKYGTC</sequence>
<dbReference type="Proteomes" id="UP000271974">
    <property type="component" value="Unassembled WGS sequence"/>
</dbReference>
<dbReference type="OrthoDB" id="408631at2759"/>
<evidence type="ECO:0000313" key="4">
    <source>
        <dbReference type="Proteomes" id="UP000271974"/>
    </source>
</evidence>
<name>A0A3S1BGC4_ELYCH</name>
<accession>A0A3S1BGC4</accession>
<dbReference type="SUPFAM" id="SSF53474">
    <property type="entry name" value="alpha/beta-Hydrolases"/>
    <property type="match status" value="1"/>
</dbReference>
<dbReference type="GO" id="GO:0016787">
    <property type="term" value="F:hydrolase activity"/>
    <property type="evidence" value="ECO:0007669"/>
    <property type="project" value="UniProtKB-KW"/>
</dbReference>
<dbReference type="InterPro" id="IPR050300">
    <property type="entry name" value="GDXG_lipolytic_enzyme"/>
</dbReference>
<proteinExistence type="predicted"/>
<evidence type="ECO:0000256" key="1">
    <source>
        <dbReference type="ARBA" id="ARBA00022801"/>
    </source>
</evidence>
<organism evidence="3 4">
    <name type="scientific">Elysia chlorotica</name>
    <name type="common">Eastern emerald elysia</name>
    <name type="synonym">Sea slug</name>
    <dbReference type="NCBI Taxonomy" id="188477"/>
    <lineage>
        <taxon>Eukaryota</taxon>
        <taxon>Metazoa</taxon>
        <taxon>Spiralia</taxon>
        <taxon>Lophotrochozoa</taxon>
        <taxon>Mollusca</taxon>
        <taxon>Gastropoda</taxon>
        <taxon>Heterobranchia</taxon>
        <taxon>Euthyneura</taxon>
        <taxon>Panpulmonata</taxon>
        <taxon>Sacoglossa</taxon>
        <taxon>Placobranchoidea</taxon>
        <taxon>Plakobranchidae</taxon>
        <taxon>Elysia</taxon>
    </lineage>
</organism>
<dbReference type="PANTHER" id="PTHR48081">
    <property type="entry name" value="AB HYDROLASE SUPERFAMILY PROTEIN C4A8.06C"/>
    <property type="match status" value="1"/>
</dbReference>
<comment type="caution">
    <text evidence="3">The sequence shown here is derived from an EMBL/GenBank/DDBJ whole genome shotgun (WGS) entry which is preliminary data.</text>
</comment>
<dbReference type="InterPro" id="IPR013094">
    <property type="entry name" value="AB_hydrolase_3"/>
</dbReference>
<dbReference type="Gene3D" id="3.40.50.1820">
    <property type="entry name" value="alpha/beta hydrolase"/>
    <property type="match status" value="1"/>
</dbReference>
<dbReference type="AlphaFoldDB" id="A0A3S1BGC4"/>
<reference evidence="3 4" key="1">
    <citation type="submission" date="2019-01" db="EMBL/GenBank/DDBJ databases">
        <title>A draft genome assembly of the solar-powered sea slug Elysia chlorotica.</title>
        <authorList>
            <person name="Cai H."/>
            <person name="Li Q."/>
            <person name="Fang X."/>
            <person name="Li J."/>
            <person name="Curtis N.E."/>
            <person name="Altenburger A."/>
            <person name="Shibata T."/>
            <person name="Feng M."/>
            <person name="Maeda T."/>
            <person name="Schwartz J.A."/>
            <person name="Shigenobu S."/>
            <person name="Lundholm N."/>
            <person name="Nishiyama T."/>
            <person name="Yang H."/>
            <person name="Hasebe M."/>
            <person name="Li S."/>
            <person name="Pierce S.K."/>
            <person name="Wang J."/>
        </authorList>
    </citation>
    <scope>NUCLEOTIDE SEQUENCE [LARGE SCALE GENOMIC DNA]</scope>
    <source>
        <strain evidence="3">EC2010</strain>
        <tissue evidence="3">Whole organism of an adult</tissue>
    </source>
</reference>
<evidence type="ECO:0000259" key="2">
    <source>
        <dbReference type="Pfam" id="PF07859"/>
    </source>
</evidence>
<dbReference type="EMBL" id="RQTK01000104">
    <property type="protein sequence ID" value="RUS87664.1"/>
    <property type="molecule type" value="Genomic_DNA"/>
</dbReference>
<gene>
    <name evidence="3" type="ORF">EGW08_004587</name>
</gene>
<keyword evidence="1" id="KW-0378">Hydrolase</keyword>
<feature type="domain" description="Alpha/beta hydrolase fold-3" evidence="2">
    <location>
        <begin position="92"/>
        <end position="296"/>
    </location>
</feature>